<dbReference type="PANTHER" id="PTHR47172:SF24">
    <property type="entry name" value="GATA ZINC FINGER DOMAIN-CONTAINING PROTEIN 14-RELATED"/>
    <property type="match status" value="1"/>
</dbReference>
<dbReference type="Gene3D" id="3.30.50.10">
    <property type="entry name" value="Erythroid Transcription Factor GATA-1, subunit A"/>
    <property type="match status" value="1"/>
</dbReference>
<comment type="caution">
    <text evidence="10">The sequence shown here is derived from an EMBL/GenBank/DDBJ whole genome shotgun (WGS) entry which is preliminary data.</text>
</comment>
<dbReference type="PROSITE" id="PS50114">
    <property type="entry name" value="GATA_ZN_FINGER_2"/>
    <property type="match status" value="1"/>
</dbReference>
<dbReference type="Pfam" id="PF00320">
    <property type="entry name" value="GATA"/>
    <property type="match status" value="1"/>
</dbReference>
<dbReference type="Proteomes" id="UP001050691">
    <property type="component" value="Unassembled WGS sequence"/>
</dbReference>
<organism evidence="10 11">
    <name type="scientific">Clathrus columnatus</name>
    <dbReference type="NCBI Taxonomy" id="1419009"/>
    <lineage>
        <taxon>Eukaryota</taxon>
        <taxon>Fungi</taxon>
        <taxon>Dikarya</taxon>
        <taxon>Basidiomycota</taxon>
        <taxon>Agaricomycotina</taxon>
        <taxon>Agaricomycetes</taxon>
        <taxon>Phallomycetidae</taxon>
        <taxon>Phallales</taxon>
        <taxon>Clathraceae</taxon>
        <taxon>Clathrus</taxon>
    </lineage>
</organism>
<dbReference type="InterPro" id="IPR013088">
    <property type="entry name" value="Znf_NHR/GATA"/>
</dbReference>
<dbReference type="PANTHER" id="PTHR47172">
    <property type="entry name" value="OS01G0976800 PROTEIN"/>
    <property type="match status" value="1"/>
</dbReference>
<dbReference type="InterPro" id="IPR000014">
    <property type="entry name" value="PAS"/>
</dbReference>
<keyword evidence="1" id="KW-0479">Metal-binding</keyword>
<feature type="domain" description="PAS" evidence="8">
    <location>
        <begin position="25"/>
        <end position="59"/>
    </location>
</feature>
<evidence type="ECO:0000256" key="5">
    <source>
        <dbReference type="ARBA" id="ARBA00023163"/>
    </source>
</evidence>
<reference evidence="10" key="1">
    <citation type="submission" date="2021-10" db="EMBL/GenBank/DDBJ databases">
        <title>De novo Genome Assembly of Clathrus columnatus (Basidiomycota, Fungi) Using Illumina and Nanopore Sequence Data.</title>
        <authorList>
            <person name="Ogiso-Tanaka E."/>
            <person name="Itagaki H."/>
            <person name="Hosoya T."/>
            <person name="Hosaka K."/>
        </authorList>
    </citation>
    <scope>NUCLEOTIDE SEQUENCE</scope>
    <source>
        <strain evidence="10">MO-923</strain>
    </source>
</reference>
<dbReference type="PROSITE" id="PS50112">
    <property type="entry name" value="PAS"/>
    <property type="match status" value="1"/>
</dbReference>
<evidence type="ECO:0000259" key="8">
    <source>
        <dbReference type="PROSITE" id="PS50112"/>
    </source>
</evidence>
<keyword evidence="3" id="KW-0862">Zinc</keyword>
<evidence type="ECO:0000256" key="6">
    <source>
        <dbReference type="PROSITE-ProRule" id="PRU00094"/>
    </source>
</evidence>
<evidence type="ECO:0000256" key="2">
    <source>
        <dbReference type="ARBA" id="ARBA00022771"/>
    </source>
</evidence>
<evidence type="ECO:0000256" key="3">
    <source>
        <dbReference type="ARBA" id="ARBA00022833"/>
    </source>
</evidence>
<evidence type="ECO:0000313" key="11">
    <source>
        <dbReference type="Proteomes" id="UP001050691"/>
    </source>
</evidence>
<name>A0AAV5A1F2_9AGAM</name>
<protein>
    <recommendedName>
        <fullName evidence="12">GATA-type domain-containing protein</fullName>
    </recommendedName>
</protein>
<keyword evidence="4" id="KW-0805">Transcription regulation</keyword>
<evidence type="ECO:0000256" key="7">
    <source>
        <dbReference type="SAM" id="MobiDB-lite"/>
    </source>
</evidence>
<feature type="region of interest" description="Disordered" evidence="7">
    <location>
        <begin position="447"/>
        <end position="473"/>
    </location>
</feature>
<proteinExistence type="predicted"/>
<feature type="compositionally biased region" description="Polar residues" evidence="7">
    <location>
        <begin position="336"/>
        <end position="348"/>
    </location>
</feature>
<evidence type="ECO:0000313" key="10">
    <source>
        <dbReference type="EMBL" id="GJJ08444.1"/>
    </source>
</evidence>
<feature type="region of interest" description="Disordered" evidence="7">
    <location>
        <begin position="317"/>
        <end position="348"/>
    </location>
</feature>
<accession>A0AAV5A1F2</accession>
<keyword evidence="5" id="KW-0804">Transcription</keyword>
<evidence type="ECO:0000256" key="1">
    <source>
        <dbReference type="ARBA" id="ARBA00022723"/>
    </source>
</evidence>
<evidence type="ECO:0008006" key="12">
    <source>
        <dbReference type="Google" id="ProtNLM"/>
    </source>
</evidence>
<sequence>MFKHTLRNLARRVAVRWTLLTEDLRFLYVDPVLSSHLGPQAHSIIGRTLLEFIHPDEHSSASVRYSRLGRTRVRLGFTEAANTLPEEEKVLTDDSYMACDLVINWAADNLVLCFIHAVVDMSPADNDEVHRTPWSNWCGTPDMDVEDSTRLYRALSPIAQSYPEHSSPTRIFQILKNTTDRVIVFSWPTHGYDPKEYQKLANDVQIGGANGSDAKTSCTRRYKALQNLPYENGWTREVESIFIPHEQIIFACHKSTLYRPRGSFPIYSHLSHSYESSEHGYCSSLPASQAETFSNGHSYGYPASHSSHLTQTSLLPSERLSSTSPDAGSRGHHNFESPSSWNSLTPLTTSQASSANEQYVSFGSRQSSIYADVVPPPRQRGMRATLDEKGSRSRDTYNSMSNKGNPPAGIMRCVACKSTTSPEWRKGPSGKKDLCNACGLRYSRAKAKKEGTTSRRRKDVRAPALPALDTTRIKRRSSEEDLYDLSIDNSYQKTSRFPSSSPPRDFPHSHSIPASPTAYTYPSIEPRPNSMYVYSHPTPIGVIHDHSHRHSDYQPTVHNSYVSTGSPVLAKLTRSPSTSTPSLYGQGLSSEHRIRRKQWEAIGGVNCLQLVFVVYKSPREIDHRTSGQISTRSVTTHARSNVSPSHQLVQVRASPPMHDSLILEFERKIDDFQETNEKGHHDIDAFLSENEINLKAIPSLKVGLYAVNRIIYPTMLWDNTPELLDLLSLSEIYRQRIVTNSAHALQWNRLYSKKGLSEVVDGKPLRKKDVFILENILRRAQNSVLRETYRNLVLQTCSSHIYHLRQSNQSLLIPLFFMRYFPSPENMKPDDESPSLPIWLRGLSIYEILSYKAMRLQVIKALEEIQSWEDQQTELYK</sequence>
<dbReference type="SUPFAM" id="SSF57716">
    <property type="entry name" value="Glucocorticoid receptor-like (DNA-binding domain)"/>
    <property type="match status" value="1"/>
</dbReference>
<dbReference type="GO" id="GO:0006355">
    <property type="term" value="P:regulation of DNA-templated transcription"/>
    <property type="evidence" value="ECO:0007669"/>
    <property type="project" value="InterPro"/>
</dbReference>
<feature type="region of interest" description="Disordered" evidence="7">
    <location>
        <begin position="626"/>
        <end position="647"/>
    </location>
</feature>
<feature type="region of interest" description="Disordered" evidence="7">
    <location>
        <begin position="372"/>
        <end position="405"/>
    </location>
</feature>
<dbReference type="EMBL" id="BPWL01000003">
    <property type="protein sequence ID" value="GJJ08444.1"/>
    <property type="molecule type" value="Genomic_DNA"/>
</dbReference>
<dbReference type="InterPro" id="IPR035965">
    <property type="entry name" value="PAS-like_dom_sf"/>
</dbReference>
<evidence type="ECO:0000259" key="9">
    <source>
        <dbReference type="PROSITE" id="PS50114"/>
    </source>
</evidence>
<feature type="compositionally biased region" description="Basic and acidic residues" evidence="7">
    <location>
        <begin position="385"/>
        <end position="395"/>
    </location>
</feature>
<dbReference type="SMART" id="SM00401">
    <property type="entry name" value="ZnF_GATA"/>
    <property type="match status" value="1"/>
</dbReference>
<feature type="region of interest" description="Disordered" evidence="7">
    <location>
        <begin position="492"/>
        <end position="521"/>
    </location>
</feature>
<dbReference type="SUPFAM" id="SSF55785">
    <property type="entry name" value="PYP-like sensor domain (PAS domain)"/>
    <property type="match status" value="1"/>
</dbReference>
<dbReference type="AlphaFoldDB" id="A0AAV5A1F2"/>
<evidence type="ECO:0000256" key="4">
    <source>
        <dbReference type="ARBA" id="ARBA00023015"/>
    </source>
</evidence>
<dbReference type="Gene3D" id="3.30.450.20">
    <property type="entry name" value="PAS domain"/>
    <property type="match status" value="1"/>
</dbReference>
<dbReference type="InterPro" id="IPR000679">
    <property type="entry name" value="Znf_GATA"/>
</dbReference>
<dbReference type="GO" id="GO:0043565">
    <property type="term" value="F:sequence-specific DNA binding"/>
    <property type="evidence" value="ECO:0007669"/>
    <property type="project" value="InterPro"/>
</dbReference>
<keyword evidence="11" id="KW-1185">Reference proteome</keyword>
<dbReference type="CDD" id="cd00202">
    <property type="entry name" value="ZnF_GATA"/>
    <property type="match status" value="1"/>
</dbReference>
<feature type="domain" description="GATA-type" evidence="9">
    <location>
        <begin position="411"/>
        <end position="461"/>
    </location>
</feature>
<dbReference type="GO" id="GO:0008270">
    <property type="term" value="F:zinc ion binding"/>
    <property type="evidence" value="ECO:0007669"/>
    <property type="project" value="UniProtKB-KW"/>
</dbReference>
<keyword evidence="2 6" id="KW-0863">Zinc-finger</keyword>
<gene>
    <name evidence="10" type="ORF">Clacol_002660</name>
</gene>